<dbReference type="HOGENOM" id="CLU_514140_0_0_1"/>
<comment type="similarity">
    <text evidence="9">Belongs to the nuclear hormone receptor family.</text>
</comment>
<reference evidence="15" key="1">
    <citation type="submission" date="2012-12" db="EMBL/GenBank/DDBJ databases">
        <authorList>
            <person name="Hellsten U."/>
            <person name="Grimwood J."/>
            <person name="Chapman J.A."/>
            <person name="Shapiro H."/>
            <person name="Aerts A."/>
            <person name="Otillar R.P."/>
            <person name="Terry A.Y."/>
            <person name="Boore J.L."/>
            <person name="Simakov O."/>
            <person name="Marletaz F."/>
            <person name="Cho S.-J."/>
            <person name="Edsinger-Gonzales E."/>
            <person name="Havlak P."/>
            <person name="Kuo D.-H."/>
            <person name="Larsson T."/>
            <person name="Lv J."/>
            <person name="Arendt D."/>
            <person name="Savage R."/>
            <person name="Osoegawa K."/>
            <person name="de Jong P."/>
            <person name="Lindberg D.R."/>
            <person name="Seaver E.C."/>
            <person name="Weisblat D.A."/>
            <person name="Putnam N.H."/>
            <person name="Grigoriev I.V."/>
            <person name="Rokhsar D.S."/>
        </authorList>
    </citation>
    <scope>NUCLEOTIDE SEQUENCE</scope>
    <source>
        <strain evidence="15">I ESC-2004</strain>
    </source>
</reference>
<feature type="domain" description="Nuclear receptor" evidence="11">
    <location>
        <begin position="29"/>
        <end position="105"/>
    </location>
</feature>
<reference evidence="14" key="3">
    <citation type="submission" date="2015-06" db="UniProtKB">
        <authorList>
            <consortium name="EnsemblMetazoa"/>
        </authorList>
    </citation>
    <scope>IDENTIFICATION</scope>
</reference>
<dbReference type="InterPro" id="IPR035500">
    <property type="entry name" value="NHR-like_dom_sf"/>
</dbReference>
<dbReference type="CDD" id="cd06916">
    <property type="entry name" value="NR_DBD_like"/>
    <property type="match status" value="1"/>
</dbReference>
<dbReference type="EMBL" id="AMQN01000301">
    <property type="status" value="NOT_ANNOTATED_CDS"/>
    <property type="molecule type" value="Genomic_DNA"/>
</dbReference>
<evidence type="ECO:0000259" key="11">
    <source>
        <dbReference type="PROSITE" id="PS51030"/>
    </source>
</evidence>
<dbReference type="InterPro" id="IPR001628">
    <property type="entry name" value="Znf_hrmn_rcpt"/>
</dbReference>
<dbReference type="GO" id="GO:0005634">
    <property type="term" value="C:nucleus"/>
    <property type="evidence" value="ECO:0007669"/>
    <property type="project" value="UniProtKB-SubCell"/>
</dbReference>
<dbReference type="SMART" id="SM00399">
    <property type="entry name" value="ZnF_C4"/>
    <property type="match status" value="1"/>
</dbReference>
<keyword evidence="8 9" id="KW-0539">Nucleus</keyword>
<dbReference type="GO" id="GO:0000122">
    <property type="term" value="P:negative regulation of transcription by RNA polymerase II"/>
    <property type="evidence" value="ECO:0007669"/>
    <property type="project" value="TreeGrafter"/>
</dbReference>
<dbReference type="GO" id="GO:0008270">
    <property type="term" value="F:zinc ion binding"/>
    <property type="evidence" value="ECO:0007669"/>
    <property type="project" value="UniProtKB-KW"/>
</dbReference>
<keyword evidence="7 9" id="KW-0675">Receptor</keyword>
<evidence type="ECO:0000256" key="3">
    <source>
        <dbReference type="ARBA" id="ARBA00022833"/>
    </source>
</evidence>
<dbReference type="PRINTS" id="PR00047">
    <property type="entry name" value="STROIDFINGER"/>
</dbReference>
<dbReference type="Pfam" id="PF00105">
    <property type="entry name" value="zf-C4"/>
    <property type="match status" value="1"/>
</dbReference>
<evidence type="ECO:0000256" key="9">
    <source>
        <dbReference type="RuleBase" id="RU004334"/>
    </source>
</evidence>
<dbReference type="Gene3D" id="1.10.565.10">
    <property type="entry name" value="Retinoid X Receptor"/>
    <property type="match status" value="1"/>
</dbReference>
<keyword evidence="6 9" id="KW-0804">Transcription</keyword>
<evidence type="ECO:0000256" key="8">
    <source>
        <dbReference type="ARBA" id="ARBA00023242"/>
    </source>
</evidence>
<keyword evidence="4 9" id="KW-0805">Transcription regulation</keyword>
<keyword evidence="5 9" id="KW-0238">DNA-binding</keyword>
<comment type="subcellular location">
    <subcellularLocation>
        <location evidence="9">Nucleus</location>
    </subcellularLocation>
</comment>
<dbReference type="EnsemblMetazoa" id="CapteT227950">
    <property type="protein sequence ID" value="CapteP227950"/>
    <property type="gene ID" value="CapteG227950"/>
</dbReference>
<organism evidence="13">
    <name type="scientific">Capitella teleta</name>
    <name type="common">Polychaete worm</name>
    <dbReference type="NCBI Taxonomy" id="283909"/>
    <lineage>
        <taxon>Eukaryota</taxon>
        <taxon>Metazoa</taxon>
        <taxon>Spiralia</taxon>
        <taxon>Lophotrochozoa</taxon>
        <taxon>Annelida</taxon>
        <taxon>Polychaeta</taxon>
        <taxon>Sedentaria</taxon>
        <taxon>Scolecida</taxon>
        <taxon>Capitellidae</taxon>
        <taxon>Capitella</taxon>
    </lineage>
</organism>
<proteinExistence type="inferred from homology"/>
<dbReference type="PROSITE" id="PS00031">
    <property type="entry name" value="NUCLEAR_REC_DBD_1"/>
    <property type="match status" value="1"/>
</dbReference>
<keyword evidence="2 9" id="KW-0863">Zinc-finger</keyword>
<feature type="compositionally biased region" description="Polar residues" evidence="10">
    <location>
        <begin position="457"/>
        <end position="483"/>
    </location>
</feature>
<dbReference type="CDD" id="cd06157">
    <property type="entry name" value="NR_LBD"/>
    <property type="match status" value="1"/>
</dbReference>
<dbReference type="Proteomes" id="UP000014760">
    <property type="component" value="Unassembled WGS sequence"/>
</dbReference>
<feature type="region of interest" description="Disordered" evidence="10">
    <location>
        <begin position="453"/>
        <end position="530"/>
    </location>
</feature>
<evidence type="ECO:0000313" key="15">
    <source>
        <dbReference type="Proteomes" id="UP000014760"/>
    </source>
</evidence>
<gene>
    <name evidence="13" type="ORF">CAPTEDRAFT_227950</name>
</gene>
<evidence type="ECO:0000256" key="1">
    <source>
        <dbReference type="ARBA" id="ARBA00022723"/>
    </source>
</evidence>
<dbReference type="STRING" id="283909.R7TRG6"/>
<reference evidence="13 15" key="2">
    <citation type="journal article" date="2013" name="Nature">
        <title>Insights into bilaterian evolution from three spiralian genomes.</title>
        <authorList>
            <person name="Simakov O."/>
            <person name="Marletaz F."/>
            <person name="Cho S.J."/>
            <person name="Edsinger-Gonzales E."/>
            <person name="Havlak P."/>
            <person name="Hellsten U."/>
            <person name="Kuo D.H."/>
            <person name="Larsson T."/>
            <person name="Lv J."/>
            <person name="Arendt D."/>
            <person name="Savage R."/>
            <person name="Osoegawa K."/>
            <person name="de Jong P."/>
            <person name="Grimwood J."/>
            <person name="Chapman J.A."/>
            <person name="Shapiro H."/>
            <person name="Aerts A."/>
            <person name="Otillar R.P."/>
            <person name="Terry A.Y."/>
            <person name="Boore J.L."/>
            <person name="Grigoriev I.V."/>
            <person name="Lindberg D.R."/>
            <person name="Seaver E.C."/>
            <person name="Weisblat D.A."/>
            <person name="Putnam N.H."/>
            <person name="Rokhsar D.S."/>
        </authorList>
    </citation>
    <scope>NUCLEOTIDE SEQUENCE</scope>
    <source>
        <strain evidence="13 15">I ESC-2004</strain>
    </source>
</reference>
<dbReference type="GO" id="GO:0004879">
    <property type="term" value="F:nuclear receptor activity"/>
    <property type="evidence" value="ECO:0007669"/>
    <property type="project" value="TreeGrafter"/>
</dbReference>
<dbReference type="GO" id="GO:0009755">
    <property type="term" value="P:hormone-mediated signaling pathway"/>
    <property type="evidence" value="ECO:0007669"/>
    <property type="project" value="TreeGrafter"/>
</dbReference>
<dbReference type="EMBL" id="KB309537">
    <property type="protein sequence ID" value="ELT94091.1"/>
    <property type="molecule type" value="Genomic_DNA"/>
</dbReference>
<dbReference type="InterPro" id="IPR050234">
    <property type="entry name" value="Nuclear_hormone_rcpt_NR1"/>
</dbReference>
<evidence type="ECO:0000256" key="7">
    <source>
        <dbReference type="ARBA" id="ARBA00023170"/>
    </source>
</evidence>
<dbReference type="InterPro" id="IPR000536">
    <property type="entry name" value="Nucl_hrmn_rcpt_lig-bd"/>
</dbReference>
<evidence type="ECO:0000313" key="13">
    <source>
        <dbReference type="EMBL" id="ELT94091.1"/>
    </source>
</evidence>
<dbReference type="PRINTS" id="PR00398">
    <property type="entry name" value="STRDHORMONER"/>
</dbReference>
<dbReference type="OrthoDB" id="6081310at2759"/>
<dbReference type="GO" id="GO:0000978">
    <property type="term" value="F:RNA polymerase II cis-regulatory region sequence-specific DNA binding"/>
    <property type="evidence" value="ECO:0007669"/>
    <property type="project" value="TreeGrafter"/>
</dbReference>
<dbReference type="PANTHER" id="PTHR24082">
    <property type="entry name" value="NUCLEAR HORMONE RECEPTOR"/>
    <property type="match status" value="1"/>
</dbReference>
<sequence>MDVGQITEAESSAEERQRSSGGRTTRHVLPPCKVCGAQAKGFHYGVNTCEACKGFFRRSVIRRLDYVCLDDPERCVVKPGMRKNCASCRYKRCLQVGMSLDAIRIGRYTTEKKNRDILEVKAFEVRAKKPLSAPHERDQVKEDLFKQVMAAQEKNCVEISNLIRTAKGDQEEYLLKQENERKIFGVRKPVCFEYFNSIYQSTGIEIDDRLKVLDVLLPFLESGLRNHVNFSKDLPGFKALPMADQIAIIKNTVVETWVISRYFCINTEHGLLTANDESGQCITFDVMQIFDDWGVLLLKTAKRIEQLQLTNEELIILKVLDMYVSDRCNLDARKQVQAMQDAVLDLFQDLLKKNHPTDHGQILARTISILTELRTLSHFSTKKCEETSLSLVPDNLFPPLLKEILIPPKQAPVDDYPAQINCLLGCEKGCCVEEVASGSRAPTFFSHMAEPLRRKMTSSQETPSPSDGYQSDETGPQVTTPIDSTDEGFVSSFDATLDEESTQETRTLTDISNNVPRDGCRVPQLDEHRD</sequence>
<evidence type="ECO:0000256" key="5">
    <source>
        <dbReference type="ARBA" id="ARBA00023125"/>
    </source>
</evidence>
<dbReference type="PROSITE" id="PS51843">
    <property type="entry name" value="NR_LBD"/>
    <property type="match status" value="1"/>
</dbReference>
<protein>
    <recommendedName>
        <fullName evidence="16">Nuclear receptor domain-containing protein</fullName>
    </recommendedName>
</protein>
<dbReference type="AlphaFoldDB" id="R7TRG6"/>
<dbReference type="SMART" id="SM00430">
    <property type="entry name" value="HOLI"/>
    <property type="match status" value="1"/>
</dbReference>
<dbReference type="EMBL" id="AMQN01000302">
    <property type="status" value="NOT_ANNOTATED_CDS"/>
    <property type="molecule type" value="Genomic_DNA"/>
</dbReference>
<dbReference type="PROSITE" id="PS51030">
    <property type="entry name" value="NUCLEAR_REC_DBD_2"/>
    <property type="match status" value="1"/>
</dbReference>
<evidence type="ECO:0000256" key="4">
    <source>
        <dbReference type="ARBA" id="ARBA00023015"/>
    </source>
</evidence>
<evidence type="ECO:0000256" key="2">
    <source>
        <dbReference type="ARBA" id="ARBA00022771"/>
    </source>
</evidence>
<keyword evidence="3 9" id="KW-0862">Zinc</keyword>
<dbReference type="SUPFAM" id="SSF48508">
    <property type="entry name" value="Nuclear receptor ligand-binding domain"/>
    <property type="match status" value="1"/>
</dbReference>
<evidence type="ECO:0000259" key="12">
    <source>
        <dbReference type="PROSITE" id="PS51843"/>
    </source>
</evidence>
<feature type="region of interest" description="Disordered" evidence="10">
    <location>
        <begin position="1"/>
        <end position="25"/>
    </location>
</feature>
<name>R7TRG6_CAPTE</name>
<keyword evidence="1 9" id="KW-0479">Metal-binding</keyword>
<evidence type="ECO:0000256" key="10">
    <source>
        <dbReference type="SAM" id="MobiDB-lite"/>
    </source>
</evidence>
<evidence type="ECO:0008006" key="16">
    <source>
        <dbReference type="Google" id="ProtNLM"/>
    </source>
</evidence>
<dbReference type="InterPro" id="IPR001723">
    <property type="entry name" value="Nuclear_hrmn_rcpt"/>
</dbReference>
<evidence type="ECO:0000256" key="6">
    <source>
        <dbReference type="ARBA" id="ARBA00023163"/>
    </source>
</evidence>
<dbReference type="InterPro" id="IPR013088">
    <property type="entry name" value="Znf_NHR/GATA"/>
</dbReference>
<evidence type="ECO:0000313" key="14">
    <source>
        <dbReference type="EnsemblMetazoa" id="CapteP227950"/>
    </source>
</evidence>
<dbReference type="Gene3D" id="3.30.50.10">
    <property type="entry name" value="Erythroid Transcription Factor GATA-1, subunit A"/>
    <property type="match status" value="1"/>
</dbReference>
<dbReference type="Pfam" id="PF00104">
    <property type="entry name" value="Hormone_recep"/>
    <property type="match status" value="1"/>
</dbReference>
<dbReference type="GO" id="GO:0045944">
    <property type="term" value="P:positive regulation of transcription by RNA polymerase II"/>
    <property type="evidence" value="ECO:0007669"/>
    <property type="project" value="TreeGrafter"/>
</dbReference>
<dbReference type="OMA" id="FVENHEL"/>
<keyword evidence="15" id="KW-1185">Reference proteome</keyword>
<feature type="domain" description="NR LBD" evidence="12">
    <location>
        <begin position="187"/>
        <end position="406"/>
    </location>
</feature>
<dbReference type="SUPFAM" id="SSF57716">
    <property type="entry name" value="Glucocorticoid receptor-like (DNA-binding domain)"/>
    <property type="match status" value="1"/>
</dbReference>
<dbReference type="GO" id="GO:0030154">
    <property type="term" value="P:cell differentiation"/>
    <property type="evidence" value="ECO:0007669"/>
    <property type="project" value="TreeGrafter"/>
</dbReference>
<feature type="compositionally biased region" description="Basic and acidic residues" evidence="10">
    <location>
        <begin position="518"/>
        <end position="530"/>
    </location>
</feature>
<feature type="compositionally biased region" description="Polar residues" evidence="10">
    <location>
        <begin position="504"/>
        <end position="515"/>
    </location>
</feature>
<dbReference type="PANTHER" id="PTHR24082:SF473">
    <property type="entry name" value="ECDYSONE-INDUCED PROTEIN 75B, ISOFORM B"/>
    <property type="match status" value="1"/>
</dbReference>
<accession>R7TRG6</accession>